<feature type="domain" description="Methylated-DNA-[protein]-cysteine S-methyltransferase DNA binding" evidence="7">
    <location>
        <begin position="89"/>
        <end position="170"/>
    </location>
</feature>
<dbReference type="PANTHER" id="PTHR10815">
    <property type="entry name" value="METHYLATED-DNA--PROTEIN-CYSTEINE METHYLTRANSFERASE"/>
    <property type="match status" value="1"/>
</dbReference>
<reference evidence="8 9" key="1">
    <citation type="submission" date="2024-07" db="EMBL/GenBank/DDBJ databases">
        <title>Genomic Encyclopedia of Type Strains, Phase V (KMG-V): Genome sequencing to study the core and pangenomes of soil and plant-associated prokaryotes.</title>
        <authorList>
            <person name="Whitman W."/>
        </authorList>
    </citation>
    <scope>NUCLEOTIDE SEQUENCE [LARGE SCALE GENOMIC DNA]</scope>
    <source>
        <strain evidence="8 9">USDA 222</strain>
    </source>
</reference>
<comment type="catalytic activity">
    <reaction evidence="6">
        <text>a 6-O-methyl-2'-deoxyguanosine in DNA + L-cysteinyl-[protein] = S-methyl-L-cysteinyl-[protein] + a 2'-deoxyguanosine in DNA</text>
        <dbReference type="Rhea" id="RHEA:24000"/>
        <dbReference type="Rhea" id="RHEA-COMP:10131"/>
        <dbReference type="Rhea" id="RHEA-COMP:10132"/>
        <dbReference type="Rhea" id="RHEA-COMP:11367"/>
        <dbReference type="Rhea" id="RHEA-COMP:11368"/>
        <dbReference type="ChEBI" id="CHEBI:29950"/>
        <dbReference type="ChEBI" id="CHEBI:82612"/>
        <dbReference type="ChEBI" id="CHEBI:85445"/>
        <dbReference type="ChEBI" id="CHEBI:85448"/>
        <dbReference type="EC" id="2.1.1.63"/>
    </reaction>
</comment>
<comment type="catalytic activity">
    <reaction evidence="1">
        <text>a 4-O-methyl-thymidine in DNA + L-cysteinyl-[protein] = a thymidine in DNA + S-methyl-L-cysteinyl-[protein]</text>
        <dbReference type="Rhea" id="RHEA:53428"/>
        <dbReference type="Rhea" id="RHEA-COMP:10131"/>
        <dbReference type="Rhea" id="RHEA-COMP:10132"/>
        <dbReference type="Rhea" id="RHEA-COMP:13555"/>
        <dbReference type="Rhea" id="RHEA-COMP:13556"/>
        <dbReference type="ChEBI" id="CHEBI:29950"/>
        <dbReference type="ChEBI" id="CHEBI:82612"/>
        <dbReference type="ChEBI" id="CHEBI:137386"/>
        <dbReference type="ChEBI" id="CHEBI:137387"/>
        <dbReference type="EC" id="2.1.1.63"/>
    </reaction>
</comment>
<evidence type="ECO:0000259" key="7">
    <source>
        <dbReference type="Pfam" id="PF01035"/>
    </source>
</evidence>
<evidence type="ECO:0000256" key="2">
    <source>
        <dbReference type="ARBA" id="ARBA00022603"/>
    </source>
</evidence>
<name>A0ABV4GIR2_9BRAD</name>
<evidence type="ECO:0000256" key="3">
    <source>
        <dbReference type="ARBA" id="ARBA00022679"/>
    </source>
</evidence>
<evidence type="ECO:0000256" key="4">
    <source>
        <dbReference type="ARBA" id="ARBA00022763"/>
    </source>
</evidence>
<accession>A0ABV4GIR2</accession>
<dbReference type="Proteomes" id="UP001565474">
    <property type="component" value="Unassembled WGS sequence"/>
</dbReference>
<evidence type="ECO:0000313" key="9">
    <source>
        <dbReference type="Proteomes" id="UP001565474"/>
    </source>
</evidence>
<protein>
    <submittedName>
        <fullName evidence="8">Methylated-DNA-[protein]-cysteine S-methyltransferase</fullName>
        <ecNumber evidence="8">2.1.1.63</ecNumber>
    </submittedName>
</protein>
<evidence type="ECO:0000256" key="5">
    <source>
        <dbReference type="ARBA" id="ARBA00023204"/>
    </source>
</evidence>
<dbReference type="GO" id="GO:0003908">
    <property type="term" value="F:methylated-DNA-[protein]-cysteine S-methyltransferase activity"/>
    <property type="evidence" value="ECO:0007669"/>
    <property type="project" value="UniProtKB-EC"/>
</dbReference>
<sequence>MVGRAYAIFDTAIGRCGIIWSGTGVVAVQLPEAREIDTRRRIFQVHPEAREQRPSENAELAIEGITGLLQGHDPDFSEVSLDAGGVPGFDRRVYEYTCSIPRGETRTYHEVARALGASGASYSVAQAIAKNPFMLIVPCHRVLEAGNYTDRLSPYGGVISKRRLLALEGAHPIASKTLFEVLLPVAPPRARDARHHVADDALDHGIRVSLRCGPRRQAVCGMPHRSFHRLCPLRQLRLPLPRRLLRAGGGLDADRRPRRGIHLHA</sequence>
<evidence type="ECO:0000313" key="8">
    <source>
        <dbReference type="EMBL" id="MEY9471812.1"/>
    </source>
</evidence>
<keyword evidence="3 8" id="KW-0808">Transferase</keyword>
<dbReference type="InterPro" id="IPR036631">
    <property type="entry name" value="MGMT_N_sf"/>
</dbReference>
<keyword evidence="5" id="KW-0234">DNA repair</keyword>
<dbReference type="CDD" id="cd06445">
    <property type="entry name" value="ATase"/>
    <property type="match status" value="1"/>
</dbReference>
<proteinExistence type="predicted"/>
<dbReference type="Pfam" id="PF01035">
    <property type="entry name" value="DNA_binding_1"/>
    <property type="match status" value="1"/>
</dbReference>
<evidence type="ECO:0000256" key="6">
    <source>
        <dbReference type="ARBA" id="ARBA00049348"/>
    </source>
</evidence>
<dbReference type="SUPFAM" id="SSF46767">
    <property type="entry name" value="Methylated DNA-protein cysteine methyltransferase, C-terminal domain"/>
    <property type="match status" value="1"/>
</dbReference>
<dbReference type="PROSITE" id="PS00374">
    <property type="entry name" value="MGMT"/>
    <property type="match status" value="1"/>
</dbReference>
<evidence type="ECO:0000256" key="1">
    <source>
        <dbReference type="ARBA" id="ARBA00001286"/>
    </source>
</evidence>
<organism evidence="8 9">
    <name type="scientific">Bradyrhizobium yuanmingense</name>
    <dbReference type="NCBI Taxonomy" id="108015"/>
    <lineage>
        <taxon>Bacteria</taxon>
        <taxon>Pseudomonadati</taxon>
        <taxon>Pseudomonadota</taxon>
        <taxon>Alphaproteobacteria</taxon>
        <taxon>Hyphomicrobiales</taxon>
        <taxon>Nitrobacteraceae</taxon>
        <taxon>Bradyrhizobium</taxon>
    </lineage>
</organism>
<dbReference type="InterPro" id="IPR014048">
    <property type="entry name" value="MethylDNA_cys_MeTrfase_DNA-bd"/>
</dbReference>
<keyword evidence="9" id="KW-1185">Reference proteome</keyword>
<dbReference type="SUPFAM" id="SSF53155">
    <property type="entry name" value="Methylated DNA-protein cysteine methyltransferase domain"/>
    <property type="match status" value="1"/>
</dbReference>
<dbReference type="EMBL" id="JBGBZN010000002">
    <property type="protein sequence ID" value="MEY9471812.1"/>
    <property type="molecule type" value="Genomic_DNA"/>
</dbReference>
<gene>
    <name evidence="8" type="ORF">ABH992_004211</name>
</gene>
<comment type="caution">
    <text evidence="8">The sequence shown here is derived from an EMBL/GenBank/DDBJ whole genome shotgun (WGS) entry which is preliminary data.</text>
</comment>
<keyword evidence="2 8" id="KW-0489">Methyltransferase</keyword>
<dbReference type="PANTHER" id="PTHR10815:SF5">
    <property type="entry name" value="METHYLATED-DNA--PROTEIN-CYSTEINE METHYLTRANSFERASE"/>
    <property type="match status" value="1"/>
</dbReference>
<dbReference type="InterPro" id="IPR036388">
    <property type="entry name" value="WH-like_DNA-bd_sf"/>
</dbReference>
<dbReference type="InterPro" id="IPR001497">
    <property type="entry name" value="MethylDNA_cys_MeTrfase_AS"/>
</dbReference>
<dbReference type="EC" id="2.1.1.63" evidence="8"/>
<dbReference type="InterPro" id="IPR036217">
    <property type="entry name" value="MethylDNA_cys_MeTrfase_DNAb"/>
</dbReference>
<dbReference type="GO" id="GO:0032259">
    <property type="term" value="P:methylation"/>
    <property type="evidence" value="ECO:0007669"/>
    <property type="project" value="UniProtKB-KW"/>
</dbReference>
<dbReference type="NCBIfam" id="TIGR00589">
    <property type="entry name" value="ogt"/>
    <property type="match status" value="1"/>
</dbReference>
<dbReference type="Gene3D" id="1.10.10.10">
    <property type="entry name" value="Winged helix-like DNA-binding domain superfamily/Winged helix DNA-binding domain"/>
    <property type="match status" value="1"/>
</dbReference>
<keyword evidence="4" id="KW-0227">DNA damage</keyword>